<dbReference type="InterPro" id="IPR016071">
    <property type="entry name" value="Staphylococal_nuclease_OB-fold"/>
</dbReference>
<dbReference type="Gene3D" id="2.40.50.90">
    <property type="match status" value="1"/>
</dbReference>
<keyword evidence="4" id="KW-0812">Transmembrane</keyword>
<name>A0A1M4WGN7_9BACL</name>
<feature type="domain" description="TNase-like" evidence="5">
    <location>
        <begin position="70"/>
        <end position="201"/>
    </location>
</feature>
<evidence type="ECO:0000256" key="2">
    <source>
        <dbReference type="ARBA" id="ARBA00022759"/>
    </source>
</evidence>
<protein>
    <submittedName>
        <fullName evidence="6">Endonuclease YncB, thermonuclease family</fullName>
    </submittedName>
</protein>
<keyword evidence="4" id="KW-1133">Transmembrane helix</keyword>
<dbReference type="SMART" id="SM00318">
    <property type="entry name" value="SNc"/>
    <property type="match status" value="1"/>
</dbReference>
<evidence type="ECO:0000256" key="1">
    <source>
        <dbReference type="ARBA" id="ARBA00022722"/>
    </source>
</evidence>
<evidence type="ECO:0000256" key="4">
    <source>
        <dbReference type="SAM" id="Phobius"/>
    </source>
</evidence>
<evidence type="ECO:0000313" key="6">
    <source>
        <dbReference type="EMBL" id="SHE80320.1"/>
    </source>
</evidence>
<evidence type="ECO:0000259" key="5">
    <source>
        <dbReference type="PROSITE" id="PS50830"/>
    </source>
</evidence>
<evidence type="ECO:0000313" key="7">
    <source>
        <dbReference type="Proteomes" id="UP000184476"/>
    </source>
</evidence>
<reference evidence="6 7" key="1">
    <citation type="submission" date="2016-11" db="EMBL/GenBank/DDBJ databases">
        <authorList>
            <person name="Jaros S."/>
            <person name="Januszkiewicz K."/>
            <person name="Wedrychowicz H."/>
        </authorList>
    </citation>
    <scope>NUCLEOTIDE SEQUENCE [LARGE SCALE GENOMIC DNA]</scope>
    <source>
        <strain evidence="6 7">DSM 44666</strain>
    </source>
</reference>
<dbReference type="STRING" id="112248.SAMN05444392_103210"/>
<dbReference type="PANTHER" id="PTHR12302:SF3">
    <property type="entry name" value="SERINE_THREONINE-PROTEIN KINASE 31"/>
    <property type="match status" value="1"/>
</dbReference>
<feature type="transmembrane region" description="Helical" evidence="4">
    <location>
        <begin position="20"/>
        <end position="38"/>
    </location>
</feature>
<keyword evidence="1" id="KW-0540">Nuclease</keyword>
<dbReference type="EMBL" id="FQVL01000003">
    <property type="protein sequence ID" value="SHE80320.1"/>
    <property type="molecule type" value="Genomic_DNA"/>
</dbReference>
<dbReference type="InterPro" id="IPR035437">
    <property type="entry name" value="SNase_OB-fold_sf"/>
</dbReference>
<dbReference type="Pfam" id="PF00565">
    <property type="entry name" value="SNase"/>
    <property type="match status" value="1"/>
</dbReference>
<dbReference type="PROSITE" id="PS50830">
    <property type="entry name" value="TNASE_3"/>
    <property type="match status" value="1"/>
</dbReference>
<sequence length="212" mass="24776">MHNKYKRSRGFFLLHYFRKYGFLLLIISILLSNLVTIYRDKQQRNNEITSFALDHSDFFANKHPITSINHKMKASVLRIIDGDTFEANLHGRVEMVRMLLIDTPETVHPHIRPQPYGKEASKYTYQLLRGKIVELEQDQQKRDLNGRLLMYVYLKGKSVQKALLAKGLARVAVYPPNQKYEMAYKEVESHARKQLLGIWSIQNHELKAGSHP</sequence>
<dbReference type="GO" id="GO:0016787">
    <property type="term" value="F:hydrolase activity"/>
    <property type="evidence" value="ECO:0007669"/>
    <property type="project" value="UniProtKB-KW"/>
</dbReference>
<accession>A0A1M4WGN7</accession>
<organism evidence="6 7">
    <name type="scientific">Seinonella peptonophila</name>
    <dbReference type="NCBI Taxonomy" id="112248"/>
    <lineage>
        <taxon>Bacteria</taxon>
        <taxon>Bacillati</taxon>
        <taxon>Bacillota</taxon>
        <taxon>Bacilli</taxon>
        <taxon>Bacillales</taxon>
        <taxon>Thermoactinomycetaceae</taxon>
        <taxon>Seinonella</taxon>
    </lineage>
</organism>
<evidence type="ECO:0000256" key="3">
    <source>
        <dbReference type="ARBA" id="ARBA00022801"/>
    </source>
</evidence>
<keyword evidence="2 6" id="KW-0255">Endonuclease</keyword>
<dbReference type="PANTHER" id="PTHR12302">
    <property type="entry name" value="EBNA2 BINDING PROTEIN P100"/>
    <property type="match status" value="1"/>
</dbReference>
<dbReference type="Proteomes" id="UP000184476">
    <property type="component" value="Unassembled WGS sequence"/>
</dbReference>
<gene>
    <name evidence="6" type="ORF">SAMN05444392_103210</name>
</gene>
<dbReference type="GO" id="GO:0004519">
    <property type="term" value="F:endonuclease activity"/>
    <property type="evidence" value="ECO:0007669"/>
    <property type="project" value="UniProtKB-KW"/>
</dbReference>
<keyword evidence="7" id="KW-1185">Reference proteome</keyword>
<dbReference type="RefSeq" id="WP_073154298.1">
    <property type="nucleotide sequence ID" value="NZ_FQVL01000003.1"/>
</dbReference>
<proteinExistence type="predicted"/>
<dbReference type="SUPFAM" id="SSF50199">
    <property type="entry name" value="Staphylococcal nuclease"/>
    <property type="match status" value="1"/>
</dbReference>
<dbReference type="AlphaFoldDB" id="A0A1M4WGN7"/>
<keyword evidence="4" id="KW-0472">Membrane</keyword>
<keyword evidence="3" id="KW-0378">Hydrolase</keyword>